<dbReference type="CDD" id="cd18186">
    <property type="entry name" value="BTB_POZ_ZBTB_KLHL-like"/>
    <property type="match status" value="1"/>
</dbReference>
<proteinExistence type="predicted"/>
<protein>
    <recommendedName>
        <fullName evidence="3">BTB domain-containing protein</fullName>
    </recommendedName>
</protein>
<reference evidence="1" key="2">
    <citation type="submission" date="2023-06" db="EMBL/GenBank/DDBJ databases">
        <authorList>
            <consortium name="Lawrence Berkeley National Laboratory"/>
            <person name="Haridas S."/>
            <person name="Hensen N."/>
            <person name="Bonometti L."/>
            <person name="Westerberg I."/>
            <person name="Brannstrom I.O."/>
            <person name="Guillou S."/>
            <person name="Cros-Aarteil S."/>
            <person name="Calhoun S."/>
            <person name="Kuo A."/>
            <person name="Mondo S."/>
            <person name="Pangilinan J."/>
            <person name="Riley R."/>
            <person name="Labutti K."/>
            <person name="Andreopoulos B."/>
            <person name="Lipzen A."/>
            <person name="Chen C."/>
            <person name="Yanf M."/>
            <person name="Daum C."/>
            <person name="Ng V."/>
            <person name="Clum A."/>
            <person name="Steindorff A."/>
            <person name="Ohm R."/>
            <person name="Martin F."/>
            <person name="Silar P."/>
            <person name="Natvig D."/>
            <person name="Lalanne C."/>
            <person name="Gautier V."/>
            <person name="Ament-Velasquez S.L."/>
            <person name="Kruys A."/>
            <person name="Hutchinson M.I."/>
            <person name="Powell A.J."/>
            <person name="Barry K."/>
            <person name="Miller A.N."/>
            <person name="Grigoriev I.V."/>
            <person name="Debuchy R."/>
            <person name="Gladieux P."/>
            <person name="Thoren M.H."/>
            <person name="Johannesson H."/>
        </authorList>
    </citation>
    <scope>NUCLEOTIDE SEQUENCE</scope>
    <source>
        <strain evidence="1">CBS 560.94</strain>
    </source>
</reference>
<reference evidence="1" key="1">
    <citation type="journal article" date="2023" name="Mol. Phylogenet. Evol.">
        <title>Genome-scale phylogeny and comparative genomics of the fungal order Sordariales.</title>
        <authorList>
            <person name="Hensen N."/>
            <person name="Bonometti L."/>
            <person name="Westerberg I."/>
            <person name="Brannstrom I.O."/>
            <person name="Guillou S."/>
            <person name="Cros-Aarteil S."/>
            <person name="Calhoun S."/>
            <person name="Haridas S."/>
            <person name="Kuo A."/>
            <person name="Mondo S."/>
            <person name="Pangilinan J."/>
            <person name="Riley R."/>
            <person name="LaButti K."/>
            <person name="Andreopoulos B."/>
            <person name="Lipzen A."/>
            <person name="Chen C."/>
            <person name="Yan M."/>
            <person name="Daum C."/>
            <person name="Ng V."/>
            <person name="Clum A."/>
            <person name="Steindorff A."/>
            <person name="Ohm R.A."/>
            <person name="Martin F."/>
            <person name="Silar P."/>
            <person name="Natvig D.O."/>
            <person name="Lalanne C."/>
            <person name="Gautier V."/>
            <person name="Ament-Velasquez S.L."/>
            <person name="Kruys A."/>
            <person name="Hutchinson M.I."/>
            <person name="Powell A.J."/>
            <person name="Barry K."/>
            <person name="Miller A.N."/>
            <person name="Grigoriev I.V."/>
            <person name="Debuchy R."/>
            <person name="Gladieux P."/>
            <person name="Hiltunen Thoren M."/>
            <person name="Johannesson H."/>
        </authorList>
    </citation>
    <scope>NUCLEOTIDE SEQUENCE</scope>
    <source>
        <strain evidence="1">CBS 560.94</strain>
    </source>
</reference>
<evidence type="ECO:0000313" key="2">
    <source>
        <dbReference type="Proteomes" id="UP001278500"/>
    </source>
</evidence>
<dbReference type="GeneID" id="87859480"/>
<organism evidence="1 2">
    <name type="scientific">Neurospora tetraspora</name>
    <dbReference type="NCBI Taxonomy" id="94610"/>
    <lineage>
        <taxon>Eukaryota</taxon>
        <taxon>Fungi</taxon>
        <taxon>Dikarya</taxon>
        <taxon>Ascomycota</taxon>
        <taxon>Pezizomycotina</taxon>
        <taxon>Sordariomycetes</taxon>
        <taxon>Sordariomycetidae</taxon>
        <taxon>Sordariales</taxon>
        <taxon>Sordariaceae</taxon>
        <taxon>Neurospora</taxon>
    </lineage>
</organism>
<dbReference type="AlphaFoldDB" id="A0AAE0JE46"/>
<dbReference type="Proteomes" id="UP001278500">
    <property type="component" value="Unassembled WGS sequence"/>
</dbReference>
<accession>A0AAE0JE46</accession>
<keyword evidence="2" id="KW-1185">Reference proteome</keyword>
<dbReference type="SUPFAM" id="SSF54695">
    <property type="entry name" value="POZ domain"/>
    <property type="match status" value="1"/>
</dbReference>
<dbReference type="InterPro" id="IPR011333">
    <property type="entry name" value="SKP1/BTB/POZ_sf"/>
</dbReference>
<dbReference type="RefSeq" id="XP_062680941.1">
    <property type="nucleotide sequence ID" value="XM_062822326.1"/>
</dbReference>
<name>A0AAE0JE46_9PEZI</name>
<dbReference type="Gene3D" id="3.30.710.10">
    <property type="entry name" value="Potassium Channel Kv1.1, Chain A"/>
    <property type="match status" value="1"/>
</dbReference>
<evidence type="ECO:0000313" key="1">
    <source>
        <dbReference type="EMBL" id="KAK3343148.1"/>
    </source>
</evidence>
<evidence type="ECO:0008006" key="3">
    <source>
        <dbReference type="Google" id="ProtNLM"/>
    </source>
</evidence>
<comment type="caution">
    <text evidence="1">The sequence shown here is derived from an EMBL/GenBank/DDBJ whole genome shotgun (WGS) entry which is preliminary data.</text>
</comment>
<dbReference type="EMBL" id="JAUEPP010000005">
    <property type="protein sequence ID" value="KAK3343148.1"/>
    <property type="molecule type" value="Genomic_DNA"/>
</dbReference>
<sequence length="208" mass="23623">MDGDSDILEVSPTGDIILVVGPPEEKQLRLRVSSTILRSASKVFDAMFSPPWIESSCTLSLEAPKDIDLPDDDPEAMKAICYAIHHRPDMIPFAEMDGKHILQAVRTIDKYDLFTTMQMVTDRWFRQVTPYRSSTDLMYLVAAAEMLKKFDIFPKLTWLVMIIHVGSYLSFHEDKLLMDTLPPKLLSTYSSPSPPHISRGKSWYASPN</sequence>
<gene>
    <name evidence="1" type="ORF">B0H65DRAFT_241411</name>
</gene>